<keyword evidence="7" id="KW-0010">Activator</keyword>
<organism evidence="14 15">
    <name type="scientific">Helobdella robusta</name>
    <name type="common">Californian leech</name>
    <dbReference type="NCBI Taxonomy" id="6412"/>
    <lineage>
        <taxon>Eukaryota</taxon>
        <taxon>Metazoa</taxon>
        <taxon>Spiralia</taxon>
        <taxon>Lophotrochozoa</taxon>
        <taxon>Annelida</taxon>
        <taxon>Clitellata</taxon>
        <taxon>Hirudinea</taxon>
        <taxon>Rhynchobdellida</taxon>
        <taxon>Glossiphoniidae</taxon>
        <taxon>Helobdella</taxon>
    </lineage>
</organism>
<dbReference type="CTD" id="20216492"/>
<evidence type="ECO:0000256" key="6">
    <source>
        <dbReference type="ARBA" id="ARBA00023125"/>
    </source>
</evidence>
<feature type="domain" description="BHLH" evidence="12">
    <location>
        <begin position="15"/>
        <end position="66"/>
    </location>
</feature>
<gene>
    <name evidence="14" type="primary">20216492</name>
    <name evidence="13" type="ORF">HELRODRAFT_85565</name>
</gene>
<keyword evidence="9" id="KW-0539">Nucleus</keyword>
<evidence type="ECO:0000256" key="9">
    <source>
        <dbReference type="ARBA" id="ARBA00023242"/>
    </source>
</evidence>
<dbReference type="OrthoDB" id="8964853at2759"/>
<comment type="similarity">
    <text evidence="1">Belongs to the MAX family.</text>
</comment>
<dbReference type="GO" id="GO:0045944">
    <property type="term" value="P:positive regulation of transcription by RNA polymerase II"/>
    <property type="evidence" value="ECO:0000318"/>
    <property type="project" value="GO_Central"/>
</dbReference>
<dbReference type="STRING" id="6412.T1G5Z5"/>
<name>T1G5Z5_HELRO</name>
<dbReference type="SUPFAM" id="SSF47459">
    <property type="entry name" value="HLH, helix-loop-helix DNA-binding domain"/>
    <property type="match status" value="1"/>
</dbReference>
<dbReference type="KEGG" id="hro:HELRODRAFT_85565"/>
<proteinExistence type="inferred from homology"/>
<dbReference type="InterPro" id="IPR011598">
    <property type="entry name" value="bHLH_dom"/>
</dbReference>
<dbReference type="Pfam" id="PF00010">
    <property type="entry name" value="HLH"/>
    <property type="match status" value="1"/>
</dbReference>
<evidence type="ECO:0000313" key="14">
    <source>
        <dbReference type="EnsemblMetazoa" id="HelroP85565"/>
    </source>
</evidence>
<dbReference type="GO" id="GO:0046983">
    <property type="term" value="F:protein dimerization activity"/>
    <property type="evidence" value="ECO:0007669"/>
    <property type="project" value="InterPro"/>
</dbReference>
<dbReference type="InterPro" id="IPR036638">
    <property type="entry name" value="HLH_DNA-bd_sf"/>
</dbReference>
<keyword evidence="4" id="KW-0597">Phosphoprotein</keyword>
<dbReference type="FunFam" id="4.10.280.10:FF:000023">
    <property type="entry name" value="MAX isoform 13"/>
    <property type="match status" value="1"/>
</dbReference>
<evidence type="ECO:0000256" key="7">
    <source>
        <dbReference type="ARBA" id="ARBA00023159"/>
    </source>
</evidence>
<evidence type="ECO:0000256" key="2">
    <source>
        <dbReference type="ARBA" id="ARBA00017633"/>
    </source>
</evidence>
<dbReference type="EnsemblMetazoa" id="HelroT85565">
    <property type="protein sequence ID" value="HelroP85565"/>
    <property type="gene ID" value="HelroG85565"/>
</dbReference>
<dbReference type="GeneID" id="20216492"/>
<keyword evidence="8" id="KW-0804">Transcription</keyword>
<evidence type="ECO:0000256" key="1">
    <source>
        <dbReference type="ARBA" id="ARBA00007628"/>
    </source>
</evidence>
<dbReference type="RefSeq" id="XP_009024477.1">
    <property type="nucleotide sequence ID" value="XM_009026229.1"/>
</dbReference>
<dbReference type="GO" id="GO:0090575">
    <property type="term" value="C:RNA polymerase II transcription regulator complex"/>
    <property type="evidence" value="ECO:0000318"/>
    <property type="project" value="GO_Central"/>
</dbReference>
<evidence type="ECO:0000259" key="12">
    <source>
        <dbReference type="PROSITE" id="PS50888"/>
    </source>
</evidence>
<dbReference type="PANTHER" id="PTHR10328">
    <property type="entry name" value="PROTEIN MAX MYC-ASSOCIATED FACTOR X"/>
    <property type="match status" value="1"/>
</dbReference>
<keyword evidence="11" id="KW-0175">Coiled coil</keyword>
<keyword evidence="5" id="KW-0805">Transcription regulation</keyword>
<dbReference type="EMBL" id="AMQM01006305">
    <property type="status" value="NOT_ANNOTATED_CDS"/>
    <property type="molecule type" value="Genomic_DNA"/>
</dbReference>
<evidence type="ECO:0000256" key="3">
    <source>
        <dbReference type="ARBA" id="ARBA00022491"/>
    </source>
</evidence>
<dbReference type="EMBL" id="KB097379">
    <property type="protein sequence ID" value="ESN97323.1"/>
    <property type="molecule type" value="Genomic_DNA"/>
</dbReference>
<dbReference type="GO" id="GO:0003677">
    <property type="term" value="F:DNA binding"/>
    <property type="evidence" value="ECO:0007669"/>
    <property type="project" value="UniProtKB-KW"/>
</dbReference>
<protein>
    <recommendedName>
        <fullName evidence="2">Protein max</fullName>
    </recommendedName>
    <alternativeName>
        <fullName evidence="10">Myc-associated factor X</fullName>
    </alternativeName>
</protein>
<evidence type="ECO:0000256" key="11">
    <source>
        <dbReference type="SAM" id="Coils"/>
    </source>
</evidence>
<dbReference type="PANTHER" id="PTHR10328:SF3">
    <property type="entry name" value="PROTEIN MAX"/>
    <property type="match status" value="1"/>
</dbReference>
<dbReference type="PROSITE" id="PS50888">
    <property type="entry name" value="BHLH"/>
    <property type="match status" value="1"/>
</dbReference>
<keyword evidence="3" id="KW-0678">Repressor</keyword>
<dbReference type="GO" id="GO:0003700">
    <property type="term" value="F:DNA-binding transcription factor activity"/>
    <property type="evidence" value="ECO:0000318"/>
    <property type="project" value="GO_Central"/>
</dbReference>
<accession>T1G5Z5</accession>
<dbReference type="SMART" id="SM00353">
    <property type="entry name" value="HLH"/>
    <property type="match status" value="1"/>
</dbReference>
<sequence length="116" mass="13613">MIIVDDDDDIVTQADKKAHHNALERKRRDHIKESFTKLRDSIPETKKEKTSRALILKRATDYIKLMSQRNQTRQKEIEKMKRQNQILRQQGCCCCCCFCCSCCCSFCCCCYNCCLT</sequence>
<evidence type="ECO:0000313" key="13">
    <source>
        <dbReference type="EMBL" id="ESN97323.1"/>
    </source>
</evidence>
<keyword evidence="6" id="KW-0238">DNA-binding</keyword>
<dbReference type="OMA" id="CRRDRIT"/>
<dbReference type="HOGENOM" id="CLU_109424_2_0_1"/>
<evidence type="ECO:0000256" key="5">
    <source>
        <dbReference type="ARBA" id="ARBA00023015"/>
    </source>
</evidence>
<keyword evidence="15" id="KW-1185">Reference proteome</keyword>
<dbReference type="Proteomes" id="UP000015101">
    <property type="component" value="Unassembled WGS sequence"/>
</dbReference>
<dbReference type="eggNOG" id="KOG2483">
    <property type="taxonomic scope" value="Eukaryota"/>
</dbReference>
<evidence type="ECO:0000256" key="4">
    <source>
        <dbReference type="ARBA" id="ARBA00022553"/>
    </source>
</evidence>
<feature type="coiled-coil region" evidence="11">
    <location>
        <begin position="63"/>
        <end position="90"/>
    </location>
</feature>
<reference evidence="15" key="1">
    <citation type="submission" date="2012-12" db="EMBL/GenBank/DDBJ databases">
        <authorList>
            <person name="Hellsten U."/>
            <person name="Grimwood J."/>
            <person name="Chapman J.A."/>
            <person name="Shapiro H."/>
            <person name="Aerts A."/>
            <person name="Otillar R.P."/>
            <person name="Terry A.Y."/>
            <person name="Boore J.L."/>
            <person name="Simakov O."/>
            <person name="Marletaz F."/>
            <person name="Cho S.-J."/>
            <person name="Edsinger-Gonzales E."/>
            <person name="Havlak P."/>
            <person name="Kuo D.-H."/>
            <person name="Larsson T."/>
            <person name="Lv J."/>
            <person name="Arendt D."/>
            <person name="Savage R."/>
            <person name="Osoegawa K."/>
            <person name="de Jong P."/>
            <person name="Lindberg D.R."/>
            <person name="Seaver E.C."/>
            <person name="Weisblat D.A."/>
            <person name="Putnam N.H."/>
            <person name="Grigoriev I.V."/>
            <person name="Rokhsar D.S."/>
        </authorList>
    </citation>
    <scope>NUCLEOTIDE SEQUENCE</scope>
</reference>
<dbReference type="AlphaFoldDB" id="T1G5Z5"/>
<reference evidence="14" key="3">
    <citation type="submission" date="2015-06" db="UniProtKB">
        <authorList>
            <consortium name="EnsemblMetazoa"/>
        </authorList>
    </citation>
    <scope>IDENTIFICATION</scope>
</reference>
<evidence type="ECO:0000256" key="10">
    <source>
        <dbReference type="ARBA" id="ARBA00029944"/>
    </source>
</evidence>
<reference evidence="13 15" key="2">
    <citation type="journal article" date="2013" name="Nature">
        <title>Insights into bilaterian evolution from three spiralian genomes.</title>
        <authorList>
            <person name="Simakov O."/>
            <person name="Marletaz F."/>
            <person name="Cho S.J."/>
            <person name="Edsinger-Gonzales E."/>
            <person name="Havlak P."/>
            <person name="Hellsten U."/>
            <person name="Kuo D.H."/>
            <person name="Larsson T."/>
            <person name="Lv J."/>
            <person name="Arendt D."/>
            <person name="Savage R."/>
            <person name="Osoegawa K."/>
            <person name="de Jong P."/>
            <person name="Grimwood J."/>
            <person name="Chapman J.A."/>
            <person name="Shapiro H."/>
            <person name="Aerts A."/>
            <person name="Otillar R.P."/>
            <person name="Terry A.Y."/>
            <person name="Boore J.L."/>
            <person name="Grigoriev I.V."/>
            <person name="Lindberg D.R."/>
            <person name="Seaver E.C."/>
            <person name="Weisblat D.A."/>
            <person name="Putnam N.H."/>
            <person name="Rokhsar D.S."/>
        </authorList>
    </citation>
    <scope>NUCLEOTIDE SEQUENCE</scope>
</reference>
<evidence type="ECO:0000313" key="15">
    <source>
        <dbReference type="Proteomes" id="UP000015101"/>
    </source>
</evidence>
<dbReference type="Gene3D" id="4.10.280.10">
    <property type="entry name" value="Helix-loop-helix DNA-binding domain"/>
    <property type="match status" value="1"/>
</dbReference>
<dbReference type="InParanoid" id="T1G5Z5"/>
<evidence type="ECO:0000256" key="8">
    <source>
        <dbReference type="ARBA" id="ARBA00023163"/>
    </source>
</evidence>